<reference evidence="1 2" key="1">
    <citation type="submission" date="2017-08" db="EMBL/GenBank/DDBJ databases">
        <title>Genome sequences of Ralstonia solanacearum Species Complex (RSSC) isolated from Potato bacterial wilts in Korea.</title>
        <authorList>
            <person name="Cho H."/>
            <person name="Song E.-S."/>
            <person name="Lee Y.K."/>
            <person name="Lee S."/>
            <person name="Lee S.-W."/>
            <person name="Jo A."/>
            <person name="Kim J.-G."/>
            <person name="Hwang I."/>
        </authorList>
    </citation>
    <scope>NUCLEOTIDE SEQUENCE [LARGE SCALE GENOMIC DNA]</scope>
    <source>
        <strain evidence="1 2">T98</strain>
        <plasmid evidence="1 2">unnamed</plasmid>
    </source>
</reference>
<protein>
    <submittedName>
        <fullName evidence="1">Uncharacterized protein</fullName>
    </submittedName>
</protein>
<proteinExistence type="predicted"/>
<accession>A0AAD0SBH9</accession>
<name>A0AAD0SBH9_RALSL</name>
<sequence length="84" mass="9591">MGCRHLVRAQQSIGLFAKSLGQRRFCNVFRVRFSFESSQAATTLNLRGQANKVQNVIGMRVVPTWANYCAVCRNRRKCGMDHDQ</sequence>
<gene>
    <name evidence="1" type="ORF">CJO77_20615</name>
</gene>
<dbReference type="AlphaFoldDB" id="A0AAD0SBH9"/>
<evidence type="ECO:0000313" key="2">
    <source>
        <dbReference type="Proteomes" id="UP000261758"/>
    </source>
</evidence>
<geneLocation type="plasmid" evidence="1 2">
    <name>unnamed</name>
</geneLocation>
<dbReference type="EMBL" id="CP022760">
    <property type="protein sequence ID" value="AXV83955.1"/>
    <property type="molecule type" value="Genomic_DNA"/>
</dbReference>
<organism evidence="1 2">
    <name type="scientific">Ralstonia solanacearum</name>
    <name type="common">Pseudomonas solanacearum</name>
    <dbReference type="NCBI Taxonomy" id="305"/>
    <lineage>
        <taxon>Bacteria</taxon>
        <taxon>Pseudomonadati</taxon>
        <taxon>Pseudomonadota</taxon>
        <taxon>Betaproteobacteria</taxon>
        <taxon>Burkholderiales</taxon>
        <taxon>Burkholderiaceae</taxon>
        <taxon>Ralstonia</taxon>
        <taxon>Ralstonia solanacearum species complex</taxon>
    </lineage>
</organism>
<dbReference type="Proteomes" id="UP000261758">
    <property type="component" value="Plasmid unnamed"/>
</dbReference>
<keyword evidence="1" id="KW-0614">Plasmid</keyword>
<evidence type="ECO:0000313" key="1">
    <source>
        <dbReference type="EMBL" id="AXV83955.1"/>
    </source>
</evidence>